<dbReference type="EMBL" id="FQZX01000002">
    <property type="protein sequence ID" value="SHK21898.1"/>
    <property type="molecule type" value="Genomic_DNA"/>
</dbReference>
<dbReference type="STRING" id="228958.SAMN04488007_2408"/>
<reference evidence="3" key="1">
    <citation type="submission" date="2016-11" db="EMBL/GenBank/DDBJ databases">
        <authorList>
            <person name="Varghese N."/>
            <person name="Submissions S."/>
        </authorList>
    </citation>
    <scope>NUCLEOTIDE SEQUENCE [LARGE SCALE GENOMIC DNA]</scope>
    <source>
        <strain evidence="3">DSM 16478</strain>
    </source>
</reference>
<evidence type="ECO:0000313" key="3">
    <source>
        <dbReference type="Proteomes" id="UP000184314"/>
    </source>
</evidence>
<name>A0A1M6QP29_9FLAO</name>
<feature type="chain" id="PRO_5009920390" evidence="1">
    <location>
        <begin position="21"/>
        <end position="220"/>
    </location>
</feature>
<gene>
    <name evidence="2" type="ORF">SAMN04488007_2408</name>
</gene>
<keyword evidence="1" id="KW-0732">Signal</keyword>
<dbReference type="AlphaFoldDB" id="A0A1M6QP29"/>
<sequence length="220" mass="24851">MNFKMLPFAVLFLFISNVFAQNKGVVTFKNGDIKKGIIENKGSKILFTEIETSEPNKIEHDDIEHIKTGDIEYFRTSPKSKKLEEFQVIISGETMLVARNIQTNYGSMKVENDISNAQSGNLTASQSSQVSRRVVRGPSSRGTIIKYYIKKPGSNTIEQVYRLIVGDVDWIGYKKKVKKQLGDCKELIQKMNDGDFKDDEYGKGAELAAIVLFYNQNCSK</sequence>
<dbReference type="OrthoDB" id="1117699at2"/>
<feature type="signal peptide" evidence="1">
    <location>
        <begin position="1"/>
        <end position="20"/>
    </location>
</feature>
<accession>A0A1M6QP29</accession>
<organism evidence="2 3">
    <name type="scientific">Maribacter aquivivus</name>
    <dbReference type="NCBI Taxonomy" id="228958"/>
    <lineage>
        <taxon>Bacteria</taxon>
        <taxon>Pseudomonadati</taxon>
        <taxon>Bacteroidota</taxon>
        <taxon>Flavobacteriia</taxon>
        <taxon>Flavobacteriales</taxon>
        <taxon>Flavobacteriaceae</taxon>
        <taxon>Maribacter</taxon>
    </lineage>
</organism>
<dbReference type="Proteomes" id="UP000184314">
    <property type="component" value="Unassembled WGS sequence"/>
</dbReference>
<protein>
    <submittedName>
        <fullName evidence="2">Uncharacterized protein</fullName>
    </submittedName>
</protein>
<evidence type="ECO:0000256" key="1">
    <source>
        <dbReference type="SAM" id="SignalP"/>
    </source>
</evidence>
<keyword evidence="3" id="KW-1185">Reference proteome</keyword>
<evidence type="ECO:0000313" key="2">
    <source>
        <dbReference type="EMBL" id="SHK21898.1"/>
    </source>
</evidence>
<dbReference type="RefSeq" id="WP_139251960.1">
    <property type="nucleotide sequence ID" value="NZ_FQZX01000002.1"/>
</dbReference>
<proteinExistence type="predicted"/>